<organism evidence="1 2">
    <name type="scientific">Riemerella anatipestifer (strain ATCC 11845 / DSM 15868 / JCM 9532 / NCTC 11014)</name>
    <dbReference type="NCBI Taxonomy" id="693978"/>
    <lineage>
        <taxon>Bacteria</taxon>
        <taxon>Pseudomonadati</taxon>
        <taxon>Bacteroidota</taxon>
        <taxon>Flavobacteriia</taxon>
        <taxon>Flavobacteriales</taxon>
        <taxon>Weeksellaceae</taxon>
        <taxon>Riemerella</taxon>
    </lineage>
</organism>
<protein>
    <submittedName>
        <fullName evidence="1">Uncharacterized protein</fullName>
    </submittedName>
</protein>
<proteinExistence type="predicted"/>
<evidence type="ECO:0000313" key="1">
    <source>
        <dbReference type="EMBL" id="AFD56946.1"/>
    </source>
</evidence>
<reference evidence="1 2" key="1">
    <citation type="journal article" date="2012" name="J. Bacteriol.">
        <title>Complete genome sequence of Riemerella anatipestifer reference strain.</title>
        <authorList>
            <person name="Wang X."/>
            <person name="Zhu D."/>
            <person name="Wang M."/>
            <person name="Cheng A."/>
            <person name="Jia R."/>
            <person name="Zhou Y."/>
            <person name="Chen Z."/>
            <person name="Luo Q."/>
            <person name="Liu F."/>
            <person name="Wang Y."/>
            <person name="Chen X.Y."/>
        </authorList>
    </citation>
    <scope>NUCLEOTIDE SEQUENCE [LARGE SCALE GENOMIC DNA]</scope>
    <source>
        <strain evidence="2">DSM 15868</strain>
    </source>
</reference>
<evidence type="ECO:0000313" key="2">
    <source>
        <dbReference type="Proteomes" id="UP000010093"/>
    </source>
</evidence>
<dbReference type="EMBL" id="CP003388">
    <property type="protein sequence ID" value="AFD56946.1"/>
    <property type="molecule type" value="Genomic_DNA"/>
</dbReference>
<dbReference type="AlphaFoldDB" id="H8M9C5"/>
<dbReference type="Proteomes" id="UP000010093">
    <property type="component" value="Chromosome"/>
</dbReference>
<sequence length="40" mass="4559">MLFVIVKSFSSQLNYKNKLNSIGLFGVFAIINDYLKGTKF</sequence>
<dbReference type="KEGG" id="rai:RA0C_2076"/>
<gene>
    <name evidence="1" type="ORF">RA0C_2076</name>
</gene>
<dbReference type="PATRIC" id="fig|693978.17.peg.2058"/>
<accession>H8M9C5</accession>
<dbReference type="HOGENOM" id="CLU_3295754_0_0_10"/>
<name>H8M9C5_RIEAD</name>